<keyword evidence="3" id="KW-0175">Coiled coil</keyword>
<feature type="domain" description="Methyl-accepting transducer" evidence="5">
    <location>
        <begin position="216"/>
        <end position="452"/>
    </location>
</feature>
<organism evidence="6">
    <name type="scientific">Desertifilum tharense IPPAS B-1220</name>
    <dbReference type="NCBI Taxonomy" id="1781255"/>
    <lineage>
        <taxon>Bacteria</taxon>
        <taxon>Bacillati</taxon>
        <taxon>Cyanobacteriota</taxon>
        <taxon>Cyanophyceae</taxon>
        <taxon>Desertifilales</taxon>
        <taxon>Desertifilaceae</taxon>
        <taxon>Desertifilum</taxon>
    </lineage>
</organism>
<feature type="transmembrane region" description="Helical" evidence="4">
    <location>
        <begin position="45"/>
        <end position="64"/>
    </location>
</feature>
<keyword evidence="4" id="KW-1133">Transmembrane helix</keyword>
<dbReference type="OrthoDB" id="457060at2"/>
<dbReference type="Gene3D" id="1.10.287.950">
    <property type="entry name" value="Methyl-accepting chemotaxis protein"/>
    <property type="match status" value="1"/>
</dbReference>
<dbReference type="InterPro" id="IPR007891">
    <property type="entry name" value="CHASE3"/>
</dbReference>
<keyword evidence="4" id="KW-0472">Membrane</keyword>
<dbReference type="EMBL" id="MJGC01000054">
    <property type="protein sequence ID" value="OEJ75082.1"/>
    <property type="molecule type" value="Genomic_DNA"/>
</dbReference>
<dbReference type="SUPFAM" id="SSF58104">
    <property type="entry name" value="Methyl-accepting chemotaxis protein (MCP) signaling domain"/>
    <property type="match status" value="1"/>
</dbReference>
<evidence type="ECO:0000256" key="3">
    <source>
        <dbReference type="SAM" id="Coils"/>
    </source>
</evidence>
<comment type="caution">
    <text evidence="6">The sequence shown here is derived from an EMBL/GenBank/DDBJ whole genome shotgun (WGS) entry which is preliminary data.</text>
</comment>
<dbReference type="STRING" id="1781255.BH720_11490"/>
<proteinExistence type="predicted"/>
<reference evidence="6" key="1">
    <citation type="submission" date="2016-09" db="EMBL/GenBank/DDBJ databases">
        <title>Draft genome of thermotolerant cyanobacterium Desertifilum sp. strain IPPAS B-1220.</title>
        <authorList>
            <person name="Sinetova M.A."/>
            <person name="Bolakhan K."/>
            <person name="Zayadan B.K."/>
            <person name="Mironov K.S."/>
            <person name="Ustinova V."/>
            <person name="Kupriyanova E.V."/>
            <person name="Sidorov R.A."/>
            <person name="Skrypnik A.N."/>
            <person name="Gogoleva N.E."/>
            <person name="Gogolev Y.V."/>
            <person name="Los D.A."/>
        </authorList>
    </citation>
    <scope>NUCLEOTIDE SEQUENCE [LARGE SCALE GENOMIC DNA]</scope>
    <source>
        <strain evidence="6">IPPAS B-1220</strain>
    </source>
</reference>
<gene>
    <name evidence="6" type="ORF">BH720_11490</name>
</gene>
<dbReference type="Pfam" id="PF00015">
    <property type="entry name" value="MCPsignal"/>
    <property type="match status" value="1"/>
</dbReference>
<feature type="transmembrane region" description="Helical" evidence="4">
    <location>
        <begin position="12"/>
        <end position="33"/>
    </location>
</feature>
<keyword evidence="1 2" id="KW-0807">Transducer</keyword>
<dbReference type="AlphaFoldDB" id="A0A1E5QK78"/>
<dbReference type="Pfam" id="PF05227">
    <property type="entry name" value="CHASE3"/>
    <property type="match status" value="1"/>
</dbReference>
<evidence type="ECO:0000256" key="1">
    <source>
        <dbReference type="ARBA" id="ARBA00023224"/>
    </source>
</evidence>
<dbReference type="SMART" id="SM00283">
    <property type="entry name" value="MA"/>
    <property type="match status" value="1"/>
</dbReference>
<sequence length="483" mass="51663">MFNALKLRHQVLVGHAIPLVIFIGMTAVVVSAVDSAIAKFPILKNNQQSVIAVGDLAIAANAMIRISRGYLINRDPEFINRYQNSLAEFNQSFALAESLISDPQQRANLNRMRELAQQYDRHASQLFTLAQTNQQAQAVALFATAESRRIVNELDEVQDRFNQTKIQLLDQETQRAEAALQQAKITLILGALVLSAIAIATALAVANSISAAMHRAVSQIVSSSSEIATSAEQQERTANQQAIAVSQTSTTMDELGASSQQLSQQAEAVATDANQALHLAQKGQQAVGQSLRDMDELKQQVAAIAHHIDSLNEHTRQISSIISLVSDFATQTNMLALNAAVEAVRAGEQGKGFAVVASEIRKLADQSKASAERIDTLVLSIQSALQSTTAATNNGTQMVDRSVQTAQVSANAFVGVTEAINQVSLSSQQISLNIKQQAIAFGQVIEAMNAFNAAAQETAGGISQTRAGTQILNETATNLKAIV</sequence>
<dbReference type="InterPro" id="IPR004089">
    <property type="entry name" value="MCPsignal_dom"/>
</dbReference>
<evidence type="ECO:0000256" key="4">
    <source>
        <dbReference type="SAM" id="Phobius"/>
    </source>
</evidence>
<evidence type="ECO:0000256" key="2">
    <source>
        <dbReference type="PROSITE-ProRule" id="PRU00284"/>
    </source>
</evidence>
<dbReference type="RefSeq" id="WP_069967344.1">
    <property type="nucleotide sequence ID" value="NZ_CM124774.1"/>
</dbReference>
<keyword evidence="4" id="KW-0812">Transmembrane</keyword>
<dbReference type="GO" id="GO:0007165">
    <property type="term" value="P:signal transduction"/>
    <property type="evidence" value="ECO:0007669"/>
    <property type="project" value="UniProtKB-KW"/>
</dbReference>
<dbReference type="PROSITE" id="PS50111">
    <property type="entry name" value="CHEMOTAXIS_TRANSDUC_2"/>
    <property type="match status" value="1"/>
</dbReference>
<feature type="transmembrane region" description="Helical" evidence="4">
    <location>
        <begin position="185"/>
        <end position="206"/>
    </location>
</feature>
<name>A0A1E5QK78_9CYAN</name>
<dbReference type="PANTHER" id="PTHR32089">
    <property type="entry name" value="METHYL-ACCEPTING CHEMOTAXIS PROTEIN MCPB"/>
    <property type="match status" value="1"/>
</dbReference>
<evidence type="ECO:0000313" key="6">
    <source>
        <dbReference type="EMBL" id="OEJ75082.1"/>
    </source>
</evidence>
<accession>A0A1E5QK78</accession>
<dbReference type="PANTHER" id="PTHR32089:SF112">
    <property type="entry name" value="LYSOZYME-LIKE PROTEIN-RELATED"/>
    <property type="match status" value="1"/>
</dbReference>
<evidence type="ECO:0000259" key="5">
    <source>
        <dbReference type="PROSITE" id="PS50111"/>
    </source>
</evidence>
<feature type="coiled-coil region" evidence="3">
    <location>
        <begin position="154"/>
        <end position="186"/>
    </location>
</feature>
<dbReference type="GO" id="GO:0016020">
    <property type="term" value="C:membrane"/>
    <property type="evidence" value="ECO:0007669"/>
    <property type="project" value="InterPro"/>
</dbReference>
<protein>
    <recommendedName>
        <fullName evidence="5">Methyl-accepting transducer domain-containing protein</fullName>
    </recommendedName>
</protein>